<comment type="caution">
    <text evidence="1">The sequence shown here is derived from an EMBL/GenBank/DDBJ whole genome shotgun (WGS) entry which is preliminary data.</text>
</comment>
<accession>A0A9W4I8K6</accession>
<dbReference type="AlphaFoldDB" id="A0A9W4I8K6"/>
<proteinExistence type="predicted"/>
<organism evidence="1 2">
    <name type="scientific">Penicillium salamii</name>
    <dbReference type="NCBI Taxonomy" id="1612424"/>
    <lineage>
        <taxon>Eukaryota</taxon>
        <taxon>Fungi</taxon>
        <taxon>Dikarya</taxon>
        <taxon>Ascomycota</taxon>
        <taxon>Pezizomycotina</taxon>
        <taxon>Eurotiomycetes</taxon>
        <taxon>Eurotiomycetidae</taxon>
        <taxon>Eurotiales</taxon>
        <taxon>Aspergillaceae</taxon>
        <taxon>Penicillium</taxon>
    </lineage>
</organism>
<name>A0A9W4I8K6_9EURO</name>
<dbReference type="Proteomes" id="UP001152592">
    <property type="component" value="Unassembled WGS sequence"/>
</dbReference>
<evidence type="ECO:0000313" key="2">
    <source>
        <dbReference type="Proteomes" id="UP001152592"/>
    </source>
</evidence>
<dbReference type="EMBL" id="CAJVPD010000021">
    <property type="protein sequence ID" value="CAG8237485.1"/>
    <property type="molecule type" value="Genomic_DNA"/>
</dbReference>
<evidence type="ECO:0000313" key="1">
    <source>
        <dbReference type="EMBL" id="CAG8237485.1"/>
    </source>
</evidence>
<reference evidence="1" key="1">
    <citation type="submission" date="2021-07" db="EMBL/GenBank/DDBJ databases">
        <authorList>
            <person name="Branca A.L. A."/>
        </authorList>
    </citation>
    <scope>NUCLEOTIDE SEQUENCE</scope>
</reference>
<gene>
    <name evidence="1" type="ORF">PSALAMII_LOCUS418</name>
</gene>
<protein>
    <submittedName>
        <fullName evidence="1">Uncharacterized protein</fullName>
    </submittedName>
</protein>
<dbReference type="OrthoDB" id="542013at2759"/>
<sequence length="59" mass="7400">MSLLTPDLNCEGRRHKQLKENTDKEQVRLDWLQRLRPKPHRRLPWRDITVGRWDRRWLV</sequence>